<dbReference type="EMBL" id="BMEG01000007">
    <property type="protein sequence ID" value="GGD82972.1"/>
    <property type="molecule type" value="Genomic_DNA"/>
</dbReference>
<gene>
    <name evidence="11" type="ORF">BG57_27850</name>
    <name evidence="10" type="ORF">GCM10010985_41800</name>
</gene>
<dbReference type="InterPro" id="IPR000515">
    <property type="entry name" value="MetI-like"/>
</dbReference>
<dbReference type="GO" id="GO:0005886">
    <property type="term" value="C:plasma membrane"/>
    <property type="evidence" value="ECO:0007669"/>
    <property type="project" value="UniProtKB-SubCell"/>
</dbReference>
<feature type="transmembrane region" description="Helical" evidence="7">
    <location>
        <begin position="110"/>
        <end position="136"/>
    </location>
</feature>
<evidence type="ECO:0000256" key="8">
    <source>
        <dbReference type="SAM" id="MobiDB-lite"/>
    </source>
</evidence>
<keyword evidence="11" id="KW-0804">Transcription</keyword>
<reference evidence="11 12" key="2">
    <citation type="submission" date="2014-03" db="EMBL/GenBank/DDBJ databases">
        <title>Draft Genome Sequences of Four Burkholderia Strains.</title>
        <authorList>
            <person name="Liu X.Y."/>
            <person name="Li C.X."/>
            <person name="Xu J.H."/>
        </authorList>
    </citation>
    <scope>NUCLEOTIDE SEQUENCE [LARGE SCALE GENOMIC DNA]</scope>
    <source>
        <strain evidence="11 12">R27</strain>
    </source>
</reference>
<dbReference type="PROSITE" id="PS50928">
    <property type="entry name" value="ABC_TM1"/>
    <property type="match status" value="1"/>
</dbReference>
<dbReference type="InterPro" id="IPR035906">
    <property type="entry name" value="MetI-like_sf"/>
</dbReference>
<organism evidence="11 12">
    <name type="scientific">Caballeronia grimmiae</name>
    <dbReference type="NCBI Taxonomy" id="1071679"/>
    <lineage>
        <taxon>Bacteria</taxon>
        <taxon>Pseudomonadati</taxon>
        <taxon>Pseudomonadota</taxon>
        <taxon>Betaproteobacteria</taxon>
        <taxon>Burkholderiales</taxon>
        <taxon>Burkholderiaceae</taxon>
        <taxon>Caballeronia</taxon>
    </lineage>
</organism>
<keyword evidence="2 7" id="KW-0813">Transport</keyword>
<feature type="transmembrane region" description="Helical" evidence="7">
    <location>
        <begin position="273"/>
        <end position="295"/>
    </location>
</feature>
<evidence type="ECO:0000256" key="3">
    <source>
        <dbReference type="ARBA" id="ARBA00022475"/>
    </source>
</evidence>
<evidence type="ECO:0000313" key="12">
    <source>
        <dbReference type="Proteomes" id="UP000027439"/>
    </source>
</evidence>
<evidence type="ECO:0000259" key="9">
    <source>
        <dbReference type="PROSITE" id="PS50928"/>
    </source>
</evidence>
<dbReference type="STRING" id="1071679.BG57_27850"/>
<keyword evidence="6 7" id="KW-0472">Membrane</keyword>
<feature type="transmembrane region" description="Helical" evidence="7">
    <location>
        <begin position="72"/>
        <end position="89"/>
    </location>
</feature>
<reference evidence="10" key="4">
    <citation type="submission" date="2024-05" db="EMBL/GenBank/DDBJ databases">
        <authorList>
            <person name="Sun Q."/>
            <person name="Zhou Y."/>
        </authorList>
    </citation>
    <scope>NUCLEOTIDE SEQUENCE</scope>
    <source>
        <strain evidence="10">CGMCC 1.11013</strain>
    </source>
</reference>
<sequence length="310" mass="32759">MNRNVSSHATTVLYDQPPADAPQEQAPAPARRGAVSRLVHRFSVLGLIGLALVVFWLAVAFIGPLVAPYKGGAFTSTEIFASYSAAHLLGTDYLGRDMLSRILYGTQHTVGLALASTVAASVIGTCFGLIAAVSGRWVDEVLSRLFDALISIPSKILALVVIAAFGSSIPMLMTVAALAYIPGAFRISRSLAVNIMTLEYVQVANARGEKLFYIARVEVLPNMIHPMLADFGLRFVFIVLLLSGLSFLGLGVQPPNADWGSLVRENIGGLSEGAPAVLMPAVAIATLTVGVNLLIDSLRRHGARSHGGAK</sequence>
<feature type="transmembrane region" description="Helical" evidence="7">
    <location>
        <begin position="42"/>
        <end position="66"/>
    </location>
</feature>
<evidence type="ECO:0000256" key="2">
    <source>
        <dbReference type="ARBA" id="ARBA00022448"/>
    </source>
</evidence>
<accession>A0A069P714</accession>
<comment type="similarity">
    <text evidence="7">Belongs to the binding-protein-dependent transport system permease family.</text>
</comment>
<dbReference type="CDD" id="cd06261">
    <property type="entry name" value="TM_PBP2"/>
    <property type="match status" value="1"/>
</dbReference>
<dbReference type="Pfam" id="PF00528">
    <property type="entry name" value="BPD_transp_1"/>
    <property type="match status" value="1"/>
</dbReference>
<evidence type="ECO:0000313" key="10">
    <source>
        <dbReference type="EMBL" id="GGD82972.1"/>
    </source>
</evidence>
<evidence type="ECO:0000256" key="4">
    <source>
        <dbReference type="ARBA" id="ARBA00022692"/>
    </source>
</evidence>
<dbReference type="GO" id="GO:0055085">
    <property type="term" value="P:transmembrane transport"/>
    <property type="evidence" value="ECO:0007669"/>
    <property type="project" value="InterPro"/>
</dbReference>
<keyword evidence="11" id="KW-0240">DNA-directed RNA polymerase</keyword>
<dbReference type="EMBL" id="JFHE01000006">
    <property type="protein sequence ID" value="KDR35649.1"/>
    <property type="molecule type" value="Genomic_DNA"/>
</dbReference>
<feature type="transmembrane region" description="Helical" evidence="7">
    <location>
        <begin position="231"/>
        <end position="253"/>
    </location>
</feature>
<dbReference type="RefSeq" id="WP_035962622.1">
    <property type="nucleotide sequence ID" value="NZ_BMEG01000007.1"/>
</dbReference>
<feature type="domain" description="ABC transmembrane type-1" evidence="9">
    <location>
        <begin position="106"/>
        <end position="295"/>
    </location>
</feature>
<dbReference type="eggNOG" id="COG1173">
    <property type="taxonomic scope" value="Bacteria"/>
</dbReference>
<feature type="compositionally biased region" description="Low complexity" evidence="8">
    <location>
        <begin position="15"/>
        <end position="27"/>
    </location>
</feature>
<comment type="subcellular location">
    <subcellularLocation>
        <location evidence="1 7">Cell membrane</location>
        <topology evidence="1 7">Multi-pass membrane protein</topology>
    </subcellularLocation>
</comment>
<reference evidence="10" key="1">
    <citation type="journal article" date="2014" name="Int. J. Syst. Evol. Microbiol.">
        <title>Complete genome of a new Firmicutes species belonging to the dominant human colonic microbiota ('Ruminococcus bicirculans') reveals two chromosomes and a selective capacity to utilize plant glucans.</title>
        <authorList>
            <consortium name="NISC Comparative Sequencing Program"/>
            <person name="Wegmann U."/>
            <person name="Louis P."/>
            <person name="Goesmann A."/>
            <person name="Henrissat B."/>
            <person name="Duncan S.H."/>
            <person name="Flint H.J."/>
        </authorList>
    </citation>
    <scope>NUCLEOTIDE SEQUENCE</scope>
    <source>
        <strain evidence="10">CGMCC 1.11013</strain>
    </source>
</reference>
<dbReference type="GO" id="GO:0000428">
    <property type="term" value="C:DNA-directed RNA polymerase complex"/>
    <property type="evidence" value="ECO:0007669"/>
    <property type="project" value="UniProtKB-KW"/>
</dbReference>
<feature type="region of interest" description="Disordered" evidence="8">
    <location>
        <begin position="1"/>
        <end position="27"/>
    </location>
</feature>
<dbReference type="SUPFAM" id="SSF161098">
    <property type="entry name" value="MetI-like"/>
    <property type="match status" value="1"/>
</dbReference>
<evidence type="ECO:0000313" key="11">
    <source>
        <dbReference type="EMBL" id="KDR35649.1"/>
    </source>
</evidence>
<comment type="caution">
    <text evidence="11">The sequence shown here is derived from an EMBL/GenBank/DDBJ whole genome shotgun (WGS) entry which is preliminary data.</text>
</comment>
<feature type="transmembrane region" description="Helical" evidence="7">
    <location>
        <begin position="156"/>
        <end position="181"/>
    </location>
</feature>
<evidence type="ECO:0000256" key="1">
    <source>
        <dbReference type="ARBA" id="ARBA00004651"/>
    </source>
</evidence>
<keyword evidence="4 7" id="KW-0812">Transmembrane</keyword>
<dbReference type="Proteomes" id="UP000597138">
    <property type="component" value="Unassembled WGS sequence"/>
</dbReference>
<dbReference type="InterPro" id="IPR050366">
    <property type="entry name" value="BP-dependent_transpt_permease"/>
</dbReference>
<dbReference type="PANTHER" id="PTHR43386">
    <property type="entry name" value="OLIGOPEPTIDE TRANSPORT SYSTEM PERMEASE PROTEIN APPC"/>
    <property type="match status" value="1"/>
</dbReference>
<proteinExistence type="inferred from homology"/>
<keyword evidence="5 7" id="KW-1133">Transmembrane helix</keyword>
<dbReference type="Proteomes" id="UP000027439">
    <property type="component" value="Unassembled WGS sequence"/>
</dbReference>
<evidence type="ECO:0000256" key="7">
    <source>
        <dbReference type="RuleBase" id="RU363032"/>
    </source>
</evidence>
<reference evidence="13" key="3">
    <citation type="journal article" date="2019" name="Int. J. Syst. Evol. Microbiol.">
        <title>The Global Catalogue of Microorganisms (GCM) 10K type strain sequencing project: providing services to taxonomists for standard genome sequencing and annotation.</title>
        <authorList>
            <consortium name="The Broad Institute Genomics Platform"/>
            <consortium name="The Broad Institute Genome Sequencing Center for Infectious Disease"/>
            <person name="Wu L."/>
            <person name="Ma J."/>
        </authorList>
    </citation>
    <scope>NUCLEOTIDE SEQUENCE [LARGE SCALE GENOMIC DNA]</scope>
    <source>
        <strain evidence="13">CGMCC 1.11013</strain>
    </source>
</reference>
<dbReference type="AlphaFoldDB" id="A0A069P714"/>
<evidence type="ECO:0000256" key="6">
    <source>
        <dbReference type="ARBA" id="ARBA00023136"/>
    </source>
</evidence>
<evidence type="ECO:0000313" key="13">
    <source>
        <dbReference type="Proteomes" id="UP000597138"/>
    </source>
</evidence>
<dbReference type="OrthoDB" id="9783218at2"/>
<protein>
    <submittedName>
        <fullName evidence="11">DNA-directed RNA polymerase subunit alpha</fullName>
    </submittedName>
</protein>
<feature type="compositionally biased region" description="Polar residues" evidence="8">
    <location>
        <begin position="1"/>
        <end position="10"/>
    </location>
</feature>
<evidence type="ECO:0000256" key="5">
    <source>
        <dbReference type="ARBA" id="ARBA00022989"/>
    </source>
</evidence>
<dbReference type="PANTHER" id="PTHR43386:SF25">
    <property type="entry name" value="PEPTIDE ABC TRANSPORTER PERMEASE PROTEIN"/>
    <property type="match status" value="1"/>
</dbReference>
<keyword evidence="3" id="KW-1003">Cell membrane</keyword>
<dbReference type="Gene3D" id="1.10.3720.10">
    <property type="entry name" value="MetI-like"/>
    <property type="match status" value="1"/>
</dbReference>
<keyword evidence="13" id="KW-1185">Reference proteome</keyword>
<name>A0A069P714_9BURK</name>